<proteinExistence type="predicted"/>
<organism evidence="1 2">
    <name type="scientific">Gymnopilus junonius</name>
    <name type="common">Spectacular rustgill mushroom</name>
    <name type="synonym">Gymnopilus spectabilis subsp. junonius</name>
    <dbReference type="NCBI Taxonomy" id="109634"/>
    <lineage>
        <taxon>Eukaryota</taxon>
        <taxon>Fungi</taxon>
        <taxon>Dikarya</taxon>
        <taxon>Basidiomycota</taxon>
        <taxon>Agaricomycotina</taxon>
        <taxon>Agaricomycetes</taxon>
        <taxon>Agaricomycetidae</taxon>
        <taxon>Agaricales</taxon>
        <taxon>Agaricineae</taxon>
        <taxon>Hymenogastraceae</taxon>
        <taxon>Gymnopilus</taxon>
    </lineage>
</organism>
<dbReference type="OrthoDB" id="2788229at2759"/>
<sequence>MPIQDSLFNFPPKIIDKFINHLPSSFVGDLTTSNARNMLLYCCLVSKDFSSAAQRHLWSTIKLGSSKPTYDHKFSEEHLIDDFSQCIHGLTELLTSPASDLSLIIQELIIALGLVYFLSPNLKRLLSIIESRASNLKTLHLECMPWNTVPLNISRSLTDLAQIPSLVNLELEWMENTPEDLVRRLGTLRSLHLFKVEFAPPDAFAGSSMSLL</sequence>
<gene>
    <name evidence="1" type="ORF">CPB84DRAFT_1848109</name>
</gene>
<protein>
    <recommendedName>
        <fullName evidence="3">F-box domain-containing protein</fullName>
    </recommendedName>
</protein>
<reference evidence="1" key="1">
    <citation type="submission" date="2020-11" db="EMBL/GenBank/DDBJ databases">
        <authorList>
            <consortium name="DOE Joint Genome Institute"/>
            <person name="Ahrendt S."/>
            <person name="Riley R."/>
            <person name="Andreopoulos W."/>
            <person name="LaButti K."/>
            <person name="Pangilinan J."/>
            <person name="Ruiz-duenas F.J."/>
            <person name="Barrasa J.M."/>
            <person name="Sanchez-Garcia M."/>
            <person name="Camarero S."/>
            <person name="Miyauchi S."/>
            <person name="Serrano A."/>
            <person name="Linde D."/>
            <person name="Babiker R."/>
            <person name="Drula E."/>
            <person name="Ayuso-Fernandez I."/>
            <person name="Pacheco R."/>
            <person name="Padilla G."/>
            <person name="Ferreira P."/>
            <person name="Barriuso J."/>
            <person name="Kellner H."/>
            <person name="Castanera R."/>
            <person name="Alfaro M."/>
            <person name="Ramirez L."/>
            <person name="Pisabarro A.G."/>
            <person name="Kuo A."/>
            <person name="Tritt A."/>
            <person name="Lipzen A."/>
            <person name="He G."/>
            <person name="Yan M."/>
            <person name="Ng V."/>
            <person name="Cullen D."/>
            <person name="Martin F."/>
            <person name="Rosso M.-N."/>
            <person name="Henrissat B."/>
            <person name="Hibbett D."/>
            <person name="Martinez A.T."/>
            <person name="Grigoriev I.V."/>
        </authorList>
    </citation>
    <scope>NUCLEOTIDE SEQUENCE</scope>
    <source>
        <strain evidence="1">AH 44721</strain>
    </source>
</reference>
<dbReference type="EMBL" id="JADNYJ010000059">
    <property type="protein sequence ID" value="KAF8896747.1"/>
    <property type="molecule type" value="Genomic_DNA"/>
</dbReference>
<evidence type="ECO:0000313" key="2">
    <source>
        <dbReference type="Proteomes" id="UP000724874"/>
    </source>
</evidence>
<keyword evidence="2" id="KW-1185">Reference proteome</keyword>
<name>A0A9P5TL33_GYMJU</name>
<evidence type="ECO:0008006" key="3">
    <source>
        <dbReference type="Google" id="ProtNLM"/>
    </source>
</evidence>
<evidence type="ECO:0000313" key="1">
    <source>
        <dbReference type="EMBL" id="KAF8896747.1"/>
    </source>
</evidence>
<comment type="caution">
    <text evidence="1">The sequence shown here is derived from an EMBL/GenBank/DDBJ whole genome shotgun (WGS) entry which is preliminary data.</text>
</comment>
<accession>A0A9P5TL33</accession>
<dbReference type="AlphaFoldDB" id="A0A9P5TL33"/>
<dbReference type="Proteomes" id="UP000724874">
    <property type="component" value="Unassembled WGS sequence"/>
</dbReference>